<evidence type="ECO:0000313" key="2">
    <source>
        <dbReference type="Proteomes" id="UP000501812"/>
    </source>
</evidence>
<keyword evidence="2" id="KW-1185">Reference proteome</keyword>
<dbReference type="AlphaFoldDB" id="A0A858RFF5"/>
<reference evidence="1 2" key="1">
    <citation type="submission" date="2020-04" db="EMBL/GenBank/DDBJ databases">
        <title>Luteolibacter sp. G-1-1-1 isolated from soil.</title>
        <authorList>
            <person name="Dahal R.H."/>
        </authorList>
    </citation>
    <scope>NUCLEOTIDE SEQUENCE [LARGE SCALE GENOMIC DNA]</scope>
    <source>
        <strain evidence="1 2">G-1-1-1</strain>
    </source>
</reference>
<evidence type="ECO:0000313" key="1">
    <source>
        <dbReference type="EMBL" id="QJE95472.1"/>
    </source>
</evidence>
<dbReference type="KEGG" id="luo:HHL09_06650"/>
<accession>A0A858RFF5</accession>
<dbReference type="Proteomes" id="UP000501812">
    <property type="component" value="Chromosome"/>
</dbReference>
<protein>
    <submittedName>
        <fullName evidence="1">Uncharacterized protein</fullName>
    </submittedName>
</protein>
<dbReference type="EMBL" id="CP051774">
    <property type="protein sequence ID" value="QJE95472.1"/>
    <property type="molecule type" value="Genomic_DNA"/>
</dbReference>
<gene>
    <name evidence="1" type="ORF">HHL09_06650</name>
</gene>
<sequence length="157" mass="17479">MQARRSIRYSAIILLLGLAAGGAYILSRPDIYHTKERREAKDSMIQAVSEDLALQTPPARPTGEGWMNEKVIFCGDGSWLSYRSQCHKQDPKVHDLFITKASDGKWYYSTYHFCIGALVLEGDGQPGSLDEFRGKYALAEFDGESDAALGKTWPDGK</sequence>
<name>A0A858RFF5_9BACT</name>
<organism evidence="1 2">
    <name type="scientific">Luteolibacter luteus</name>
    <dbReference type="NCBI Taxonomy" id="2728835"/>
    <lineage>
        <taxon>Bacteria</taxon>
        <taxon>Pseudomonadati</taxon>
        <taxon>Verrucomicrobiota</taxon>
        <taxon>Verrucomicrobiia</taxon>
        <taxon>Verrucomicrobiales</taxon>
        <taxon>Verrucomicrobiaceae</taxon>
        <taxon>Luteolibacter</taxon>
    </lineage>
</organism>
<dbReference type="RefSeq" id="WP_169453786.1">
    <property type="nucleotide sequence ID" value="NZ_CP051774.1"/>
</dbReference>
<proteinExistence type="predicted"/>